<evidence type="ECO:0000256" key="4">
    <source>
        <dbReference type="ARBA" id="ARBA00022692"/>
    </source>
</evidence>
<organism evidence="8 9">
    <name type="scientific">Cryobacterium psychrotolerans</name>
    <dbReference type="NCBI Taxonomy" id="386301"/>
    <lineage>
        <taxon>Bacteria</taxon>
        <taxon>Bacillati</taxon>
        <taxon>Actinomycetota</taxon>
        <taxon>Actinomycetes</taxon>
        <taxon>Micrococcales</taxon>
        <taxon>Microbacteriaceae</taxon>
        <taxon>Cryobacterium</taxon>
    </lineage>
</organism>
<evidence type="ECO:0000256" key="3">
    <source>
        <dbReference type="ARBA" id="ARBA00022475"/>
    </source>
</evidence>
<feature type="transmembrane region" description="Helical" evidence="7">
    <location>
        <begin position="172"/>
        <end position="192"/>
    </location>
</feature>
<dbReference type="Gene3D" id="1.10.3720.10">
    <property type="entry name" value="MetI-like"/>
    <property type="match status" value="1"/>
</dbReference>
<feature type="transmembrane region" description="Helical" evidence="7">
    <location>
        <begin position="104"/>
        <end position="127"/>
    </location>
</feature>
<keyword evidence="3" id="KW-1003">Cell membrane</keyword>
<dbReference type="SUPFAM" id="SSF161098">
    <property type="entry name" value="MetI-like"/>
    <property type="match status" value="1"/>
</dbReference>
<feature type="transmembrane region" description="Helical" evidence="7">
    <location>
        <begin position="139"/>
        <end position="160"/>
    </location>
</feature>
<keyword evidence="9" id="KW-1185">Reference proteome</keyword>
<dbReference type="OrthoDB" id="147639at2"/>
<evidence type="ECO:0000313" key="9">
    <source>
        <dbReference type="Proteomes" id="UP000198701"/>
    </source>
</evidence>
<evidence type="ECO:0000256" key="5">
    <source>
        <dbReference type="ARBA" id="ARBA00022989"/>
    </source>
</evidence>
<gene>
    <name evidence="8" type="ORF">SAMN05216282_101306</name>
</gene>
<dbReference type="PROSITE" id="PS50928">
    <property type="entry name" value="ABC_TM1"/>
    <property type="match status" value="1"/>
</dbReference>
<sequence length="510" mass="55095">MASFVTRRLIAAVFVLLAATFLMYILVSMSGDPLKELRESSAPNKLELMEARTRLLNLDVPPFFRYFIWLGGIAQCFVGQCDFGVNVQGLPVNVLLQQAMGSTLQLVVSAQLIAIVVGLAVGITTALRQYSGYDYSITFASFLFFSLPIFWVAVLLKQYIAIGFNDWLAEPSIGIAVLIGISIVSGLLWMSVLGGTGRKRLTTLAVATVSTGALLAYLNLTGWFSTPSIGIVGVVLTAVAAALGVTAISVGLKNRNALRGSLVTAAVGIALYYPMTWYVFRFMTLPLFLGLAVLSVVVGGAIGYFLGGRDRWQSARTSAIVSVIISAVIALEGHLFYWSDYFNSTRINGRPIATFGSATPNLGGNFWVQGIDTFTHLLLPTIAIILISFAGLTRYTRSSMLEVMNQDYIRTARSKGLTQRTVVVRHALRNALIPIATIIALDIGALIGGAVITEFVFGWSGMGQLFQKGLQNVDPNPVMAFFVVTGLLTVIFNLVADLLYASLDPRIRVS</sequence>
<dbReference type="Proteomes" id="UP000198701">
    <property type="component" value="Unassembled WGS sequence"/>
</dbReference>
<dbReference type="EMBL" id="FNFU01000001">
    <property type="protein sequence ID" value="SDJ92360.1"/>
    <property type="molecule type" value="Genomic_DNA"/>
</dbReference>
<feature type="transmembrane region" description="Helical" evidence="7">
    <location>
        <begin position="479"/>
        <end position="500"/>
    </location>
</feature>
<keyword evidence="4 7" id="KW-0812">Transmembrane</keyword>
<evidence type="ECO:0000256" key="2">
    <source>
        <dbReference type="ARBA" id="ARBA00022448"/>
    </source>
</evidence>
<feature type="transmembrane region" description="Helical" evidence="7">
    <location>
        <begin position="374"/>
        <end position="392"/>
    </location>
</feature>
<comment type="subcellular location">
    <subcellularLocation>
        <location evidence="1 7">Cell membrane</location>
        <topology evidence="1 7">Multi-pass membrane protein</topology>
    </subcellularLocation>
</comment>
<feature type="transmembrane region" description="Helical" evidence="7">
    <location>
        <begin position="262"/>
        <end position="280"/>
    </location>
</feature>
<keyword evidence="2 7" id="KW-0813">Transport</keyword>
<proteinExistence type="inferred from homology"/>
<keyword evidence="5 7" id="KW-1133">Transmembrane helix</keyword>
<feature type="transmembrane region" description="Helical" evidence="7">
    <location>
        <begin position="286"/>
        <end position="307"/>
    </location>
</feature>
<keyword evidence="6 7" id="KW-0472">Membrane</keyword>
<protein>
    <submittedName>
        <fullName evidence="8">Peptide/nickel transport system permease protein</fullName>
    </submittedName>
</protein>
<dbReference type="GO" id="GO:0055085">
    <property type="term" value="P:transmembrane transport"/>
    <property type="evidence" value="ECO:0007669"/>
    <property type="project" value="InterPro"/>
</dbReference>
<accession>A0A1G8XRG5</accession>
<evidence type="ECO:0000256" key="7">
    <source>
        <dbReference type="RuleBase" id="RU363032"/>
    </source>
</evidence>
<feature type="transmembrane region" description="Helical" evidence="7">
    <location>
        <begin position="435"/>
        <end position="459"/>
    </location>
</feature>
<dbReference type="InterPro" id="IPR035906">
    <property type="entry name" value="MetI-like_sf"/>
</dbReference>
<comment type="similarity">
    <text evidence="7">Belongs to the binding-protein-dependent transport system permease family.</text>
</comment>
<dbReference type="RefSeq" id="WP_092321297.1">
    <property type="nucleotide sequence ID" value="NZ_FNFU01000001.1"/>
</dbReference>
<dbReference type="PANTHER" id="PTHR43163:SF6">
    <property type="entry name" value="DIPEPTIDE TRANSPORT SYSTEM PERMEASE PROTEIN DPPB-RELATED"/>
    <property type="match status" value="1"/>
</dbReference>
<dbReference type="Pfam" id="PF00528">
    <property type="entry name" value="BPD_transp_1"/>
    <property type="match status" value="1"/>
</dbReference>
<evidence type="ECO:0000313" key="8">
    <source>
        <dbReference type="EMBL" id="SDJ92360.1"/>
    </source>
</evidence>
<dbReference type="STRING" id="386301.SAMN05216282_101306"/>
<evidence type="ECO:0000256" key="6">
    <source>
        <dbReference type="ARBA" id="ARBA00023136"/>
    </source>
</evidence>
<feature type="transmembrane region" description="Helical" evidence="7">
    <location>
        <begin position="229"/>
        <end position="250"/>
    </location>
</feature>
<evidence type="ECO:0000256" key="1">
    <source>
        <dbReference type="ARBA" id="ARBA00004651"/>
    </source>
</evidence>
<feature type="transmembrane region" description="Helical" evidence="7">
    <location>
        <begin position="319"/>
        <end position="338"/>
    </location>
</feature>
<dbReference type="InterPro" id="IPR000515">
    <property type="entry name" value="MetI-like"/>
</dbReference>
<reference evidence="8 9" key="1">
    <citation type="submission" date="2016-10" db="EMBL/GenBank/DDBJ databases">
        <authorList>
            <person name="de Groot N.N."/>
        </authorList>
    </citation>
    <scope>NUCLEOTIDE SEQUENCE [LARGE SCALE GENOMIC DNA]</scope>
    <source>
        <strain evidence="8 9">CGMCC 1.5382</strain>
    </source>
</reference>
<dbReference type="AlphaFoldDB" id="A0A1G8XRG5"/>
<dbReference type="CDD" id="cd06261">
    <property type="entry name" value="TM_PBP2"/>
    <property type="match status" value="1"/>
</dbReference>
<feature type="transmembrane region" description="Helical" evidence="7">
    <location>
        <begin position="9"/>
        <end position="27"/>
    </location>
</feature>
<name>A0A1G8XRG5_9MICO</name>
<dbReference type="PANTHER" id="PTHR43163">
    <property type="entry name" value="DIPEPTIDE TRANSPORT SYSTEM PERMEASE PROTEIN DPPB-RELATED"/>
    <property type="match status" value="1"/>
</dbReference>
<dbReference type="GO" id="GO:0005886">
    <property type="term" value="C:plasma membrane"/>
    <property type="evidence" value="ECO:0007669"/>
    <property type="project" value="UniProtKB-SubCell"/>
</dbReference>
<feature type="transmembrane region" description="Helical" evidence="7">
    <location>
        <begin position="204"/>
        <end position="223"/>
    </location>
</feature>